<organism evidence="2 3">
    <name type="scientific">Fusarium torreyae</name>
    <dbReference type="NCBI Taxonomy" id="1237075"/>
    <lineage>
        <taxon>Eukaryota</taxon>
        <taxon>Fungi</taxon>
        <taxon>Dikarya</taxon>
        <taxon>Ascomycota</taxon>
        <taxon>Pezizomycotina</taxon>
        <taxon>Sordariomycetes</taxon>
        <taxon>Hypocreomycetidae</taxon>
        <taxon>Hypocreales</taxon>
        <taxon>Nectriaceae</taxon>
        <taxon>Fusarium</taxon>
    </lineage>
</organism>
<proteinExistence type="predicted"/>
<comment type="caution">
    <text evidence="2">The sequence shown here is derived from an EMBL/GenBank/DDBJ whole genome shotgun (WGS) entry which is preliminary data.</text>
</comment>
<dbReference type="Proteomes" id="UP001152049">
    <property type="component" value="Unassembled WGS sequence"/>
</dbReference>
<reference evidence="2" key="1">
    <citation type="submission" date="2022-09" db="EMBL/GenBank/DDBJ databases">
        <title>Fusarium specimens isolated from Avocado Roots.</title>
        <authorList>
            <person name="Stajich J."/>
            <person name="Roper C."/>
            <person name="Heimlech-Rivalta G."/>
        </authorList>
    </citation>
    <scope>NUCLEOTIDE SEQUENCE</scope>
    <source>
        <strain evidence="2">CF00136</strain>
    </source>
</reference>
<dbReference type="Pfam" id="PF24968">
    <property type="entry name" value="DUF7770"/>
    <property type="match status" value="1"/>
</dbReference>
<dbReference type="InterPro" id="IPR056672">
    <property type="entry name" value="DUF7770"/>
</dbReference>
<evidence type="ECO:0000259" key="1">
    <source>
        <dbReference type="Pfam" id="PF24968"/>
    </source>
</evidence>
<dbReference type="AlphaFoldDB" id="A0A9W8SBL8"/>
<keyword evidence="3" id="KW-1185">Reference proteome</keyword>
<accession>A0A9W8SBL8</accession>
<sequence length="177" mass="19853">MDRYWDQDNFKSQDLKQAVQQVHICAYANKNNQSNGRAPPINEWAVFFETSATHSVRVKIVPGHGTKGLKGKIKISSEEFRYSPKIINGLSFAVSRAVKVEDIVRLMVNNGFQKYHFTPEGDGARYWIFALISLLEQKGILEPGSSPQAWNSVSYYYIDPSGYEAREVGQGTFGVGA</sequence>
<evidence type="ECO:0000313" key="3">
    <source>
        <dbReference type="Proteomes" id="UP001152049"/>
    </source>
</evidence>
<dbReference type="OrthoDB" id="3527137at2759"/>
<protein>
    <recommendedName>
        <fullName evidence="1">DUF7770 domain-containing protein</fullName>
    </recommendedName>
</protein>
<dbReference type="EMBL" id="JAOQAZ010000003">
    <property type="protein sequence ID" value="KAJ4268899.1"/>
    <property type="molecule type" value="Genomic_DNA"/>
</dbReference>
<name>A0A9W8SBL8_9HYPO</name>
<evidence type="ECO:0000313" key="2">
    <source>
        <dbReference type="EMBL" id="KAJ4268899.1"/>
    </source>
</evidence>
<gene>
    <name evidence="2" type="ORF">NW762_002970</name>
</gene>
<feature type="domain" description="DUF7770" evidence="1">
    <location>
        <begin position="22"/>
        <end position="173"/>
    </location>
</feature>